<evidence type="ECO:0000259" key="1">
    <source>
        <dbReference type="Pfam" id="PF05368"/>
    </source>
</evidence>
<evidence type="ECO:0000313" key="3">
    <source>
        <dbReference type="Proteomes" id="UP000053127"/>
    </source>
</evidence>
<name>A0A101P953_9ACTN</name>
<organism evidence="2 3">
    <name type="scientific">Streptomyces yokosukanensis</name>
    <dbReference type="NCBI Taxonomy" id="67386"/>
    <lineage>
        <taxon>Bacteria</taxon>
        <taxon>Bacillati</taxon>
        <taxon>Actinomycetota</taxon>
        <taxon>Actinomycetes</taxon>
        <taxon>Kitasatosporales</taxon>
        <taxon>Streptomycetaceae</taxon>
        <taxon>Streptomyces</taxon>
    </lineage>
</organism>
<dbReference type="PANTHER" id="PTHR43162">
    <property type="match status" value="1"/>
</dbReference>
<accession>A0A101P953</accession>
<reference evidence="2 3" key="1">
    <citation type="submission" date="2015-10" db="EMBL/GenBank/DDBJ databases">
        <title>Draft genome sequence of Streptomyces yokosukanensis DSM 40224, type strain for the species Streptomyces yokosukanensis.</title>
        <authorList>
            <person name="Ruckert C."/>
            <person name="Winkler A."/>
            <person name="Kalinowski J."/>
            <person name="Kampfer P."/>
            <person name="Glaeser S."/>
        </authorList>
    </citation>
    <scope>NUCLEOTIDE SEQUENCE [LARGE SCALE GENOMIC DNA]</scope>
    <source>
        <strain evidence="2 3">DSM 40224</strain>
    </source>
</reference>
<gene>
    <name evidence="2" type="ORF">AQI95_11210</name>
</gene>
<dbReference type="InterPro" id="IPR008030">
    <property type="entry name" value="NmrA-like"/>
</dbReference>
<protein>
    <recommendedName>
        <fullName evidence="1">NmrA-like domain-containing protein</fullName>
    </recommendedName>
</protein>
<dbReference type="Gene3D" id="3.90.25.10">
    <property type="entry name" value="UDP-galactose 4-epimerase, domain 1"/>
    <property type="match status" value="1"/>
</dbReference>
<dbReference type="InterPro" id="IPR036291">
    <property type="entry name" value="NAD(P)-bd_dom_sf"/>
</dbReference>
<feature type="domain" description="NmrA-like" evidence="1">
    <location>
        <begin position="2"/>
        <end position="251"/>
    </location>
</feature>
<dbReference type="InterPro" id="IPR051604">
    <property type="entry name" value="Ergot_Alk_Oxidoreductase"/>
</dbReference>
<dbReference type="Pfam" id="PF05368">
    <property type="entry name" value="NmrA"/>
    <property type="match status" value="1"/>
</dbReference>
<dbReference type="Gene3D" id="3.40.50.720">
    <property type="entry name" value="NAD(P)-binding Rossmann-like Domain"/>
    <property type="match status" value="1"/>
</dbReference>
<dbReference type="SUPFAM" id="SSF51735">
    <property type="entry name" value="NAD(P)-binding Rossmann-fold domains"/>
    <property type="match status" value="1"/>
</dbReference>
<dbReference type="EMBL" id="LMWN01000013">
    <property type="protein sequence ID" value="KUN07208.1"/>
    <property type="molecule type" value="Genomic_DNA"/>
</dbReference>
<dbReference type="PANTHER" id="PTHR43162:SF1">
    <property type="entry name" value="PRESTALK A DIFFERENTIATION PROTEIN A"/>
    <property type="match status" value="1"/>
</dbReference>
<comment type="caution">
    <text evidence="2">The sequence shown here is derived from an EMBL/GenBank/DDBJ whole genome shotgun (WGS) entry which is preliminary data.</text>
</comment>
<sequence>MILVTGASGNVGGALLQCLRAAGAATTAAYRDPRRTDQVRGAGGQAVTLDLAVPDTLGPALDGVETVFLLGATGPAQTTQELNLVEAARVVGARVVKLSVWRADEGLTPIARLHRPVEQALIESGLPWTVLRPNFYLQNFLRQSSVREAGEFALPLINAPISFVDAGDIARVAAHVLTTDGHDGRVYDLTGPQALTYDQAAQEFSAVLGRPVRHVGMPDDRARAVMLGRGMPRFQVDALIEVARAYRDGGAETVTPTVADLTGRAPSGFADFVRRNRHVFA</sequence>
<dbReference type="AlphaFoldDB" id="A0A101P953"/>
<dbReference type="OrthoDB" id="3250520at2"/>
<dbReference type="Proteomes" id="UP000053127">
    <property type="component" value="Unassembled WGS sequence"/>
</dbReference>
<proteinExistence type="predicted"/>
<keyword evidence="3" id="KW-1185">Reference proteome</keyword>
<evidence type="ECO:0000313" key="2">
    <source>
        <dbReference type="EMBL" id="KUN07208.1"/>
    </source>
</evidence>
<dbReference type="STRING" id="67386.AQI95_11210"/>
<dbReference type="RefSeq" id="WP_067121545.1">
    <property type="nucleotide sequence ID" value="NZ_KQ948209.1"/>
</dbReference>
<dbReference type="CDD" id="cd05269">
    <property type="entry name" value="TMR_SDR_a"/>
    <property type="match status" value="1"/>
</dbReference>